<evidence type="ECO:0000313" key="3">
    <source>
        <dbReference type="Proteomes" id="UP001303647"/>
    </source>
</evidence>
<organism evidence="2 3">
    <name type="scientific">Corynascus novoguineensis</name>
    <dbReference type="NCBI Taxonomy" id="1126955"/>
    <lineage>
        <taxon>Eukaryota</taxon>
        <taxon>Fungi</taxon>
        <taxon>Dikarya</taxon>
        <taxon>Ascomycota</taxon>
        <taxon>Pezizomycotina</taxon>
        <taxon>Sordariomycetes</taxon>
        <taxon>Sordariomycetidae</taxon>
        <taxon>Sordariales</taxon>
        <taxon>Chaetomiaceae</taxon>
        <taxon>Corynascus</taxon>
    </lineage>
</organism>
<dbReference type="AlphaFoldDB" id="A0AAN7CQ59"/>
<protein>
    <submittedName>
        <fullName evidence="2">Uncharacterized protein</fullName>
    </submittedName>
</protein>
<dbReference type="EMBL" id="MU857688">
    <property type="protein sequence ID" value="KAK4245860.1"/>
    <property type="molecule type" value="Genomic_DNA"/>
</dbReference>
<reference evidence="2" key="2">
    <citation type="submission" date="2023-05" db="EMBL/GenBank/DDBJ databases">
        <authorList>
            <consortium name="Lawrence Berkeley National Laboratory"/>
            <person name="Steindorff A."/>
            <person name="Hensen N."/>
            <person name="Bonometti L."/>
            <person name="Westerberg I."/>
            <person name="Brannstrom I.O."/>
            <person name="Guillou S."/>
            <person name="Cros-Aarteil S."/>
            <person name="Calhoun S."/>
            <person name="Haridas S."/>
            <person name="Kuo A."/>
            <person name="Mondo S."/>
            <person name="Pangilinan J."/>
            <person name="Riley R."/>
            <person name="Labutti K."/>
            <person name="Andreopoulos B."/>
            <person name="Lipzen A."/>
            <person name="Chen C."/>
            <person name="Yanf M."/>
            <person name="Daum C."/>
            <person name="Ng V."/>
            <person name="Clum A."/>
            <person name="Ohm R."/>
            <person name="Martin F."/>
            <person name="Silar P."/>
            <person name="Natvig D."/>
            <person name="Lalanne C."/>
            <person name="Gautier V."/>
            <person name="Ament-Velasquez S.L."/>
            <person name="Kruys A."/>
            <person name="Hutchinson M.I."/>
            <person name="Powell A.J."/>
            <person name="Barry K."/>
            <person name="Miller A.N."/>
            <person name="Grigoriev I.V."/>
            <person name="Debuchy R."/>
            <person name="Gladieux P."/>
            <person name="Thoren M.H."/>
            <person name="Johannesson H."/>
        </authorList>
    </citation>
    <scope>NUCLEOTIDE SEQUENCE</scope>
    <source>
        <strain evidence="2">CBS 359.72</strain>
    </source>
</reference>
<proteinExistence type="predicted"/>
<dbReference type="Proteomes" id="UP001303647">
    <property type="component" value="Unassembled WGS sequence"/>
</dbReference>
<evidence type="ECO:0000313" key="2">
    <source>
        <dbReference type="EMBL" id="KAK4245860.1"/>
    </source>
</evidence>
<accession>A0AAN7CQ59</accession>
<sequence>MTTTSSLPPLPDLPIFATAYLDHRRVPEPTLPSRNDPTGKNTTNNQNKKNTTGKTRPLAASRHPAAFYSQYKCPICGVTIAEEDGADFVGHAPCLHRGPCARSGCVRAYYGTSRKWGAKGDTASIKPLYCQAAGCGRRIEGWCLARAVMSQTGRAVVPLSVRDPKVEREWERANAKLREGKAREGGMGAHGEDKNRRKKKDGRGEFELGSISGSKVLDAGLVVVMCCGAVCCFPCGGVASALMA</sequence>
<comment type="caution">
    <text evidence="2">The sequence shown here is derived from an EMBL/GenBank/DDBJ whole genome shotgun (WGS) entry which is preliminary data.</text>
</comment>
<feature type="compositionally biased region" description="Basic and acidic residues" evidence="1">
    <location>
        <begin position="178"/>
        <end position="195"/>
    </location>
</feature>
<gene>
    <name evidence="2" type="ORF">C7999DRAFT_15966</name>
</gene>
<reference evidence="2" key="1">
    <citation type="journal article" date="2023" name="Mol. Phylogenet. Evol.">
        <title>Genome-scale phylogeny and comparative genomics of the fungal order Sordariales.</title>
        <authorList>
            <person name="Hensen N."/>
            <person name="Bonometti L."/>
            <person name="Westerberg I."/>
            <person name="Brannstrom I.O."/>
            <person name="Guillou S."/>
            <person name="Cros-Aarteil S."/>
            <person name="Calhoun S."/>
            <person name="Haridas S."/>
            <person name="Kuo A."/>
            <person name="Mondo S."/>
            <person name="Pangilinan J."/>
            <person name="Riley R."/>
            <person name="LaButti K."/>
            <person name="Andreopoulos B."/>
            <person name="Lipzen A."/>
            <person name="Chen C."/>
            <person name="Yan M."/>
            <person name="Daum C."/>
            <person name="Ng V."/>
            <person name="Clum A."/>
            <person name="Steindorff A."/>
            <person name="Ohm R.A."/>
            <person name="Martin F."/>
            <person name="Silar P."/>
            <person name="Natvig D.O."/>
            <person name="Lalanne C."/>
            <person name="Gautier V."/>
            <person name="Ament-Velasquez S.L."/>
            <person name="Kruys A."/>
            <person name="Hutchinson M.I."/>
            <person name="Powell A.J."/>
            <person name="Barry K."/>
            <person name="Miller A.N."/>
            <person name="Grigoriev I.V."/>
            <person name="Debuchy R."/>
            <person name="Gladieux P."/>
            <person name="Hiltunen Thoren M."/>
            <person name="Johannesson H."/>
        </authorList>
    </citation>
    <scope>NUCLEOTIDE SEQUENCE</scope>
    <source>
        <strain evidence="2">CBS 359.72</strain>
    </source>
</reference>
<feature type="region of interest" description="Disordered" evidence="1">
    <location>
        <begin position="178"/>
        <end position="204"/>
    </location>
</feature>
<keyword evidence="3" id="KW-1185">Reference proteome</keyword>
<name>A0AAN7CQ59_9PEZI</name>
<feature type="region of interest" description="Disordered" evidence="1">
    <location>
        <begin position="26"/>
        <end position="59"/>
    </location>
</feature>
<feature type="compositionally biased region" description="Low complexity" evidence="1">
    <location>
        <begin position="38"/>
        <end position="55"/>
    </location>
</feature>
<evidence type="ECO:0000256" key="1">
    <source>
        <dbReference type="SAM" id="MobiDB-lite"/>
    </source>
</evidence>